<dbReference type="STRING" id="498211.CJA_2649"/>
<dbReference type="AlphaFoldDB" id="B3PLM9"/>
<proteinExistence type="predicted"/>
<sequence>MLILWGIGISSPAAQAGVIELTNGDRIQGEALRIEGENLVWQSDNFGELRINKNRIKQLNSDKPHKIAGNKIACIIDGIHEEQLVYYCGARSKTRSVPVLSLKTLLPYDDYVRGVMRNTGKLNLWGAYSSGNEVRNEWNLQGETRLRKDEFRHVLAGEYAKASWNHADPRVRWSSLYSLDWFFRARWFWYNSLTLGADEQRGLARQTIFGSGTGYQFWETSKTALSQQLGLAYIDQRYEIPEDPEQLTDESASYAALRAATDFRYEFPGGIAFFHNNELLYSLEENSDWLLKTSSGLSTMILSNVYSELKVDYWIDNEPQPTKARSDTRMSVGVSYKW</sequence>
<dbReference type="OrthoDB" id="9806250at2"/>
<dbReference type="Proteomes" id="UP000001036">
    <property type="component" value="Chromosome"/>
</dbReference>
<dbReference type="Pfam" id="PF04338">
    <property type="entry name" value="DUF481"/>
    <property type="match status" value="1"/>
</dbReference>
<dbReference type="KEGG" id="cja:CJA_2649"/>
<dbReference type="eggNOG" id="COG3137">
    <property type="taxonomic scope" value="Bacteria"/>
</dbReference>
<dbReference type="HOGENOM" id="CLU_057321_1_0_6"/>
<evidence type="ECO:0008006" key="3">
    <source>
        <dbReference type="Google" id="ProtNLM"/>
    </source>
</evidence>
<dbReference type="EMBL" id="CP000934">
    <property type="protein sequence ID" value="ACE85493.1"/>
    <property type="molecule type" value="Genomic_DNA"/>
</dbReference>
<accession>B3PLM9</accession>
<gene>
    <name evidence="1" type="ordered locus">CJA_2649</name>
</gene>
<evidence type="ECO:0000313" key="2">
    <source>
        <dbReference type="Proteomes" id="UP000001036"/>
    </source>
</evidence>
<name>B3PLM9_CELJU</name>
<protein>
    <recommendedName>
        <fullName evidence="3">DUF481 domain-containing protein</fullName>
    </recommendedName>
</protein>
<organism evidence="1 2">
    <name type="scientific">Cellvibrio japonicus (strain Ueda107)</name>
    <name type="common">Pseudomonas fluorescens subsp. cellulosa</name>
    <dbReference type="NCBI Taxonomy" id="498211"/>
    <lineage>
        <taxon>Bacteria</taxon>
        <taxon>Pseudomonadati</taxon>
        <taxon>Pseudomonadota</taxon>
        <taxon>Gammaproteobacteria</taxon>
        <taxon>Cellvibrionales</taxon>
        <taxon>Cellvibrionaceae</taxon>
        <taxon>Cellvibrio</taxon>
    </lineage>
</organism>
<dbReference type="InterPro" id="IPR007433">
    <property type="entry name" value="DUF481"/>
</dbReference>
<keyword evidence="2" id="KW-1185">Reference proteome</keyword>
<reference evidence="1 2" key="1">
    <citation type="journal article" date="2008" name="J. Bacteriol.">
        <title>Insights into plant cell wall degradation from the genome sequence of the soil bacterium Cellvibrio japonicus.</title>
        <authorList>
            <person name="Deboy R.T."/>
            <person name="Mongodin E.F."/>
            <person name="Fouts D.E."/>
            <person name="Tailford L.E."/>
            <person name="Khouri H."/>
            <person name="Emerson J.B."/>
            <person name="Mohamoud Y."/>
            <person name="Watkins K."/>
            <person name="Henrissat B."/>
            <person name="Gilbert H.J."/>
            <person name="Nelson K.E."/>
        </authorList>
    </citation>
    <scope>NUCLEOTIDE SEQUENCE [LARGE SCALE GENOMIC DNA]</scope>
    <source>
        <strain evidence="1 2">Ueda107</strain>
    </source>
</reference>
<evidence type="ECO:0000313" key="1">
    <source>
        <dbReference type="EMBL" id="ACE85493.1"/>
    </source>
</evidence>